<reference evidence="2 3" key="1">
    <citation type="submission" date="2009-07" db="EMBL/GenBank/DDBJ databases">
        <authorList>
            <person name="Madupu R."/>
            <person name="Sebastian Y."/>
            <person name="Durkin A.S."/>
            <person name="Torralba M."/>
            <person name="Methe B."/>
            <person name="Sutton G.G."/>
            <person name="Strausberg R.L."/>
            <person name="Nelson K.E."/>
        </authorList>
    </citation>
    <scope>NUCLEOTIDE SEQUENCE [LARGE SCALE GENOMIC DNA]</scope>
    <source>
        <strain evidence="2 3">RM3268</strain>
    </source>
</reference>
<gene>
    <name evidence="2" type="ORF">CAMGR0001_0450</name>
</gene>
<keyword evidence="3" id="KW-1185">Reference proteome</keyword>
<dbReference type="STRING" id="824.CGRAC_1881"/>
<dbReference type="AlphaFoldDB" id="C8PHK5"/>
<keyword evidence="1" id="KW-0732">Signal</keyword>
<dbReference type="InterPro" id="IPR036249">
    <property type="entry name" value="Thioredoxin-like_sf"/>
</dbReference>
<dbReference type="OrthoDB" id="9800545at2"/>
<dbReference type="Gene3D" id="3.40.30.10">
    <property type="entry name" value="Glutaredoxin"/>
    <property type="match status" value="1"/>
</dbReference>
<feature type="signal peptide" evidence="1">
    <location>
        <begin position="1"/>
        <end position="20"/>
    </location>
</feature>
<evidence type="ECO:0008006" key="4">
    <source>
        <dbReference type="Google" id="ProtNLM"/>
    </source>
</evidence>
<protein>
    <recommendedName>
        <fullName evidence="4">Thioredoxin-like fold domain-containing protein</fullName>
    </recommendedName>
</protein>
<name>C8PHK5_9BACT</name>
<dbReference type="RefSeq" id="WP_005871148.1">
    <property type="nucleotide sequence ID" value="NZ_ACYG01000024.1"/>
</dbReference>
<dbReference type="SUPFAM" id="SSF52833">
    <property type="entry name" value="Thioredoxin-like"/>
    <property type="match status" value="1"/>
</dbReference>
<evidence type="ECO:0000313" key="3">
    <source>
        <dbReference type="Proteomes" id="UP000005709"/>
    </source>
</evidence>
<evidence type="ECO:0000256" key="1">
    <source>
        <dbReference type="SAM" id="SignalP"/>
    </source>
</evidence>
<organism evidence="2 3">
    <name type="scientific">Campylobacter gracilis RM3268</name>
    <dbReference type="NCBI Taxonomy" id="553220"/>
    <lineage>
        <taxon>Bacteria</taxon>
        <taxon>Pseudomonadati</taxon>
        <taxon>Campylobacterota</taxon>
        <taxon>Epsilonproteobacteria</taxon>
        <taxon>Campylobacterales</taxon>
        <taxon>Campylobacteraceae</taxon>
        <taxon>Campylobacter</taxon>
    </lineage>
</organism>
<dbReference type="eggNOG" id="COG1651">
    <property type="taxonomic scope" value="Bacteria"/>
</dbReference>
<evidence type="ECO:0000313" key="2">
    <source>
        <dbReference type="EMBL" id="EEV17619.1"/>
    </source>
</evidence>
<proteinExistence type="predicted"/>
<accession>C8PHK5</accession>
<dbReference type="Proteomes" id="UP000005709">
    <property type="component" value="Unassembled WGS sequence"/>
</dbReference>
<feature type="chain" id="PRO_5002990734" description="Thioredoxin-like fold domain-containing protein" evidence="1">
    <location>
        <begin position="21"/>
        <end position="246"/>
    </location>
</feature>
<sequence length="246" mass="27074">MKKIIYVLAACAAFTLGANANEVEFVKNLKQSLNDKNAQLISIDKLNSLNGLNLLIVRSGDKKEAFLASDDAKSLVAVTEEPKLADAADAALFKMRTQILTDARDAAALELLKSIDPARFAYIESFDKNNPYVTYIVGDPECPYCAEEMKRITKHLRNSNVKLIFAPVHGKSAFIKSALILKQLKALLPSDQKGAIDVIEKYYDKNVQVSDADVSKAELDAVYADTKTLFSKGVIKSVPYVIKVKK</sequence>
<comment type="caution">
    <text evidence="2">The sequence shown here is derived from an EMBL/GenBank/DDBJ whole genome shotgun (WGS) entry which is preliminary data.</text>
</comment>
<dbReference type="EMBL" id="ACYG01000024">
    <property type="protein sequence ID" value="EEV17619.1"/>
    <property type="molecule type" value="Genomic_DNA"/>
</dbReference>